<evidence type="ECO:0000313" key="4">
    <source>
        <dbReference type="Proteomes" id="UP000053815"/>
    </source>
</evidence>
<feature type="region of interest" description="Disordered" evidence="2">
    <location>
        <begin position="164"/>
        <end position="262"/>
    </location>
</feature>
<keyword evidence="1" id="KW-0853">WD repeat</keyword>
<organism evidence="3">
    <name type="scientific">Mucor ambiguus</name>
    <dbReference type="NCBI Taxonomy" id="91626"/>
    <lineage>
        <taxon>Eukaryota</taxon>
        <taxon>Fungi</taxon>
        <taxon>Fungi incertae sedis</taxon>
        <taxon>Mucoromycota</taxon>
        <taxon>Mucoromycotina</taxon>
        <taxon>Mucoromycetes</taxon>
        <taxon>Mucorales</taxon>
        <taxon>Mucorineae</taxon>
        <taxon>Mucoraceae</taxon>
        <taxon>Mucor</taxon>
    </lineage>
</organism>
<sequence>MAQQQTAKRQKHNNSISHNTNKPASLSSPEARSRRASSSNAIRSNERSSRVSKEKSKRHHSGSSDLEDHSNNDDEDSSSSSSSSSSSDDDQDEDIEMTMLRQDHVSVSHINHTMHHLLLKLERQQSKQNRYLGKFKQISKSIKKTSRLIGYNANLLAEQCSMNQTTPGKKAASVTPSHSPAQQSPQLSKRSLPFTSKAKHTEITQSSSGESSNEADDMMHAEPPHSVQASSLPPPPPPQKQQPPKAPAATPRSSASSFPKPKRYVARDFKEVAFGRSETMDIYTIRRKQGDVVFNKKPRSLLYNIADDSMSKGMNELMITTSLDGELQFWNAAERRRIKTIGKDHIYDSWIDDICWATPSTLAFCPPQKSDEPVKLVHIGNVTKTNVEGRIQTLDESPHENGISVIGSLETGDYNTRNMEKCSFVTGGYDKSIYLWSLKRESPDDNFTSTGVSRLNIKHTSAIYSLCYDKYKNVLFSGGSDERLVLFDMQTNTTLRELRLAQRVSQIIQSKANPNIMLITSTLRSEQFYIYDQRVPGFDGIKLRFGQHESETLSRFMKPDMHENGYVVCCGHQSSSKLNFWDLRYTDVHKSVSFSMDTPSTTRILRSMFKPNTETIVSLSSSRTMSWLDYNVKRDEIVKTLV</sequence>
<dbReference type="PROSITE" id="PS50082">
    <property type="entry name" value="WD_REPEATS_2"/>
    <property type="match status" value="1"/>
</dbReference>
<dbReference type="SUPFAM" id="SSF50978">
    <property type="entry name" value="WD40 repeat-like"/>
    <property type="match status" value="1"/>
</dbReference>
<dbReference type="InterPro" id="IPR015943">
    <property type="entry name" value="WD40/YVTN_repeat-like_dom_sf"/>
</dbReference>
<dbReference type="Proteomes" id="UP000053815">
    <property type="component" value="Unassembled WGS sequence"/>
</dbReference>
<protein>
    <submittedName>
        <fullName evidence="3">Uncharacterized protein</fullName>
    </submittedName>
</protein>
<feature type="compositionally biased region" description="Polar residues" evidence="2">
    <location>
        <begin position="174"/>
        <end position="189"/>
    </location>
</feature>
<dbReference type="PANTHER" id="PTHR47232:SF1">
    <property type="entry name" value="TRANSDUCIN FAMILY PROTEIN _ WD-40 REPEAT FAMILY PROTEIN"/>
    <property type="match status" value="1"/>
</dbReference>
<dbReference type="STRING" id="91626.A0A0C9MR69"/>
<keyword evidence="4" id="KW-1185">Reference proteome</keyword>
<name>A0A0C9MR69_9FUNG</name>
<evidence type="ECO:0000256" key="1">
    <source>
        <dbReference type="PROSITE-ProRule" id="PRU00221"/>
    </source>
</evidence>
<dbReference type="EMBL" id="DF836596">
    <property type="protein sequence ID" value="GAN09964.1"/>
    <property type="molecule type" value="Genomic_DNA"/>
</dbReference>
<evidence type="ECO:0000313" key="3">
    <source>
        <dbReference type="EMBL" id="GAN09964.1"/>
    </source>
</evidence>
<accession>A0A0C9MR69</accession>
<feature type="repeat" description="WD" evidence="1">
    <location>
        <begin position="456"/>
        <end position="497"/>
    </location>
</feature>
<dbReference type="Gene3D" id="2.130.10.10">
    <property type="entry name" value="YVTN repeat-like/Quinoprotein amine dehydrogenase"/>
    <property type="match status" value="1"/>
</dbReference>
<dbReference type="PANTHER" id="PTHR47232">
    <property type="entry name" value="TRANSDUCIN FAMILY PROTEIN / WD-40 REPEAT FAMILY PROTEIN"/>
    <property type="match status" value="1"/>
</dbReference>
<dbReference type="SMART" id="SM00320">
    <property type="entry name" value="WD40"/>
    <property type="match status" value="3"/>
</dbReference>
<dbReference type="AlphaFoldDB" id="A0A0C9MR69"/>
<proteinExistence type="predicted"/>
<feature type="compositionally biased region" description="Polar residues" evidence="2">
    <location>
        <begin position="1"/>
        <end position="22"/>
    </location>
</feature>
<feature type="compositionally biased region" description="Pro residues" evidence="2">
    <location>
        <begin position="232"/>
        <end position="246"/>
    </location>
</feature>
<evidence type="ECO:0000256" key="2">
    <source>
        <dbReference type="SAM" id="MobiDB-lite"/>
    </source>
</evidence>
<reference evidence="3" key="1">
    <citation type="submission" date="2014-09" db="EMBL/GenBank/DDBJ databases">
        <title>Draft genome sequence of an oleaginous Mucoromycotina fungus Mucor ambiguus NBRC6742.</title>
        <authorList>
            <person name="Takeda I."/>
            <person name="Yamane N."/>
            <person name="Morita T."/>
            <person name="Tamano K."/>
            <person name="Machida M."/>
            <person name="Baker S."/>
            <person name="Koike H."/>
        </authorList>
    </citation>
    <scope>NUCLEOTIDE SEQUENCE</scope>
    <source>
        <strain evidence="3">NBRC 6742</strain>
    </source>
</reference>
<dbReference type="Pfam" id="PF00400">
    <property type="entry name" value="WD40"/>
    <property type="match status" value="1"/>
</dbReference>
<dbReference type="InterPro" id="IPR001680">
    <property type="entry name" value="WD40_rpt"/>
</dbReference>
<gene>
    <name evidence="3" type="ORF">MAM1_0307c09497</name>
</gene>
<feature type="region of interest" description="Disordered" evidence="2">
    <location>
        <begin position="1"/>
        <end position="92"/>
    </location>
</feature>
<feature type="compositionally biased region" description="Polar residues" evidence="2">
    <location>
        <begin position="203"/>
        <end position="212"/>
    </location>
</feature>
<dbReference type="InterPro" id="IPR036322">
    <property type="entry name" value="WD40_repeat_dom_sf"/>
</dbReference>
<dbReference type="OrthoDB" id="1897642at2759"/>
<feature type="compositionally biased region" description="Basic and acidic residues" evidence="2">
    <location>
        <begin position="44"/>
        <end position="54"/>
    </location>
</feature>
<feature type="compositionally biased region" description="Low complexity" evidence="2">
    <location>
        <begin position="23"/>
        <end position="43"/>
    </location>
</feature>
<feature type="compositionally biased region" description="Low complexity" evidence="2">
    <location>
        <begin position="247"/>
        <end position="257"/>
    </location>
</feature>